<feature type="domain" description="HTH cro/C1-type" evidence="1">
    <location>
        <begin position="84"/>
        <end position="128"/>
    </location>
</feature>
<dbReference type="Proteomes" id="UP000318370">
    <property type="component" value="Unassembled WGS sequence"/>
</dbReference>
<reference evidence="2 3" key="1">
    <citation type="submission" date="2019-07" db="EMBL/GenBank/DDBJ databases">
        <authorList>
            <person name="Brisse S."/>
            <person name="Rodrigues C."/>
            <person name="Thorpe H."/>
        </authorList>
    </citation>
    <scope>NUCLEOTIDE SEQUENCE [LARGE SCALE GENOMIC DNA]</scope>
    <source>
        <strain evidence="2">SB6408</strain>
    </source>
</reference>
<dbReference type="InterPro" id="IPR010982">
    <property type="entry name" value="Lambda_DNA-bd_dom_sf"/>
</dbReference>
<dbReference type="SMART" id="SM00530">
    <property type="entry name" value="HTH_XRE"/>
    <property type="match status" value="1"/>
</dbReference>
<dbReference type="Gene3D" id="1.10.260.40">
    <property type="entry name" value="lambda repressor-like DNA-binding domains"/>
    <property type="match status" value="1"/>
</dbReference>
<dbReference type="SUPFAM" id="SSF47413">
    <property type="entry name" value="lambda repressor-like DNA-binding domains"/>
    <property type="match status" value="1"/>
</dbReference>
<dbReference type="GO" id="GO:0003677">
    <property type="term" value="F:DNA binding"/>
    <property type="evidence" value="ECO:0007669"/>
    <property type="project" value="InterPro"/>
</dbReference>
<dbReference type="InterPro" id="IPR001387">
    <property type="entry name" value="Cro/C1-type_HTH"/>
</dbReference>
<evidence type="ECO:0000313" key="2">
    <source>
        <dbReference type="EMBL" id="VUS91174.1"/>
    </source>
</evidence>
<sequence>MFAAVRDSLMEISSRSARSSSVSGTATRALPLEPRGNLALGRFFSCVIVVCCDHLSIGENIMRSIDLFCQGGHVSFTSQCVSRLKFERKRLSLNQAEAAALCGVSRETWGKYERGSMVPGGDVLLSFAINGANVQYILTGEESGGVVLTRDEVELINHFRAAPLAIKAAAMAALTAGNSASGSMNFSGQGNRVAGRDYNENKK</sequence>
<evidence type="ECO:0000313" key="3">
    <source>
        <dbReference type="Proteomes" id="UP000318370"/>
    </source>
</evidence>
<organism evidence="2 3">
    <name type="scientific">Klebsiella spallanzanii</name>
    <dbReference type="NCBI Taxonomy" id="2587528"/>
    <lineage>
        <taxon>Bacteria</taxon>
        <taxon>Pseudomonadati</taxon>
        <taxon>Pseudomonadota</taxon>
        <taxon>Gammaproteobacteria</taxon>
        <taxon>Enterobacterales</taxon>
        <taxon>Enterobacteriaceae</taxon>
        <taxon>Klebsiella/Raoultella group</taxon>
        <taxon>Klebsiella</taxon>
    </lineage>
</organism>
<evidence type="ECO:0000259" key="1">
    <source>
        <dbReference type="PROSITE" id="PS50943"/>
    </source>
</evidence>
<proteinExistence type="predicted"/>
<accession>A0A564MBD4</accession>
<protein>
    <recommendedName>
        <fullName evidence="1">HTH cro/C1-type domain-containing protein</fullName>
    </recommendedName>
</protein>
<gene>
    <name evidence="2" type="ORF">SB6408_05708</name>
</gene>
<name>A0A564MBD4_9ENTR</name>
<dbReference type="EMBL" id="CABGHF010000026">
    <property type="protein sequence ID" value="VUS91174.1"/>
    <property type="molecule type" value="Genomic_DNA"/>
</dbReference>
<dbReference type="PROSITE" id="PS50943">
    <property type="entry name" value="HTH_CROC1"/>
    <property type="match status" value="1"/>
</dbReference>
<dbReference type="AlphaFoldDB" id="A0A564MBD4"/>
<dbReference type="Pfam" id="PF01381">
    <property type="entry name" value="HTH_3"/>
    <property type="match status" value="1"/>
</dbReference>
<dbReference type="CDD" id="cd00093">
    <property type="entry name" value="HTH_XRE"/>
    <property type="match status" value="1"/>
</dbReference>